<dbReference type="InterPro" id="IPR025349">
    <property type="entry name" value="DUF4253"/>
</dbReference>
<accession>A0A518EUG2</accession>
<dbReference type="EMBL" id="CP036434">
    <property type="protein sequence ID" value="QDV07704.1"/>
    <property type="molecule type" value="Genomic_DNA"/>
</dbReference>
<protein>
    <recommendedName>
        <fullName evidence="1">DUF4253 domain-containing protein</fullName>
    </recommendedName>
</protein>
<dbReference type="RefSeq" id="WP_145199059.1">
    <property type="nucleotide sequence ID" value="NZ_CP036434.1"/>
</dbReference>
<sequence>MNETKEDLARCLEGTRFSGEEMVTLPVLDTGELAFGVAVDPEDIEGAWREARACLERTGRWPVVIELWSSPPNASLFARLTSSQPFSRFGFEQSGTQKERLPRAIIERSKRLNLDRFLDKLERASQEDFNGEEEWESARATTAYFFGESPADEERPRLIADSRFEIDRNFLDWELARGKRVTDSSMEAVWYEPNDPVLLFLPTSVGAEALAYVGWWGSTYHDAAYDVALARRWEREFGAELVSHYGTMLQFLVERPPDSIETAWKLGREHCLVAPCSLLLPGIGLRHYSRGLVDSDRWFLHERP</sequence>
<dbReference type="Proteomes" id="UP000320390">
    <property type="component" value="Chromosome"/>
</dbReference>
<evidence type="ECO:0000313" key="3">
    <source>
        <dbReference type="Proteomes" id="UP000320390"/>
    </source>
</evidence>
<feature type="domain" description="DUF4253" evidence="1">
    <location>
        <begin position="198"/>
        <end position="301"/>
    </location>
</feature>
<evidence type="ECO:0000259" key="1">
    <source>
        <dbReference type="Pfam" id="PF14062"/>
    </source>
</evidence>
<reference evidence="2 3" key="1">
    <citation type="submission" date="2019-02" db="EMBL/GenBank/DDBJ databases">
        <title>Deep-cultivation of Planctomycetes and their phenomic and genomic characterization uncovers novel biology.</title>
        <authorList>
            <person name="Wiegand S."/>
            <person name="Jogler M."/>
            <person name="Boedeker C."/>
            <person name="Pinto D."/>
            <person name="Vollmers J."/>
            <person name="Rivas-Marin E."/>
            <person name="Kohn T."/>
            <person name="Peeters S.H."/>
            <person name="Heuer A."/>
            <person name="Rast P."/>
            <person name="Oberbeckmann S."/>
            <person name="Bunk B."/>
            <person name="Jeske O."/>
            <person name="Meyerdierks A."/>
            <person name="Storesund J.E."/>
            <person name="Kallscheuer N."/>
            <person name="Luecker S."/>
            <person name="Lage O.M."/>
            <person name="Pohl T."/>
            <person name="Merkel B.J."/>
            <person name="Hornburger P."/>
            <person name="Mueller R.-W."/>
            <person name="Bruemmer F."/>
            <person name="Labrenz M."/>
            <person name="Spormann A.M."/>
            <person name="Op den Camp H."/>
            <person name="Overmann J."/>
            <person name="Amann R."/>
            <person name="Jetten M.S.M."/>
            <person name="Mascher T."/>
            <person name="Medema M.H."/>
            <person name="Devos D.P."/>
            <person name="Kaster A.-K."/>
            <person name="Ovreas L."/>
            <person name="Rohde M."/>
            <person name="Galperin M.Y."/>
            <person name="Jogler C."/>
        </authorList>
    </citation>
    <scope>NUCLEOTIDE SEQUENCE [LARGE SCALE GENOMIC DNA]</scope>
    <source>
        <strain evidence="2 3">Poly30</strain>
    </source>
</reference>
<organism evidence="2 3">
    <name type="scientific">Saltatorellus ferox</name>
    <dbReference type="NCBI Taxonomy" id="2528018"/>
    <lineage>
        <taxon>Bacteria</taxon>
        <taxon>Pseudomonadati</taxon>
        <taxon>Planctomycetota</taxon>
        <taxon>Planctomycetia</taxon>
        <taxon>Planctomycetia incertae sedis</taxon>
        <taxon>Saltatorellus</taxon>
    </lineage>
</organism>
<dbReference type="AlphaFoldDB" id="A0A518EUG2"/>
<proteinExistence type="predicted"/>
<dbReference type="Pfam" id="PF14062">
    <property type="entry name" value="DUF4253"/>
    <property type="match status" value="1"/>
</dbReference>
<gene>
    <name evidence="2" type="ORF">Poly30_32340</name>
</gene>
<name>A0A518EUG2_9BACT</name>
<dbReference type="OrthoDB" id="583463at2"/>
<evidence type="ECO:0000313" key="2">
    <source>
        <dbReference type="EMBL" id="QDV07704.1"/>
    </source>
</evidence>
<keyword evidence="3" id="KW-1185">Reference proteome</keyword>